<feature type="region of interest" description="Disordered" evidence="1">
    <location>
        <begin position="445"/>
        <end position="466"/>
    </location>
</feature>
<organism evidence="2 5">
    <name type="scientific">Cylindrotheca closterium</name>
    <dbReference type="NCBI Taxonomy" id="2856"/>
    <lineage>
        <taxon>Eukaryota</taxon>
        <taxon>Sar</taxon>
        <taxon>Stramenopiles</taxon>
        <taxon>Ochrophyta</taxon>
        <taxon>Bacillariophyta</taxon>
        <taxon>Bacillariophyceae</taxon>
        <taxon>Bacillariophycidae</taxon>
        <taxon>Bacillariales</taxon>
        <taxon>Bacillariaceae</taxon>
        <taxon>Cylindrotheca</taxon>
    </lineage>
</organism>
<proteinExistence type="predicted"/>
<comment type="caution">
    <text evidence="2">The sequence shown here is derived from an EMBL/GenBank/DDBJ whole genome shotgun (WGS) entry which is preliminary data.</text>
</comment>
<name>A0AAD2FJ67_9STRA</name>
<evidence type="ECO:0000313" key="4">
    <source>
        <dbReference type="EMBL" id="CAJ1957403.1"/>
    </source>
</evidence>
<dbReference type="AlphaFoldDB" id="A0AAD2FJ67"/>
<evidence type="ECO:0000256" key="1">
    <source>
        <dbReference type="SAM" id="MobiDB-lite"/>
    </source>
</evidence>
<reference evidence="2" key="1">
    <citation type="submission" date="2023-08" db="EMBL/GenBank/DDBJ databases">
        <authorList>
            <person name="Audoor S."/>
            <person name="Bilcke G."/>
        </authorList>
    </citation>
    <scope>NUCLEOTIDE SEQUENCE</scope>
</reference>
<dbReference type="EMBL" id="CAKOGP040000446">
    <property type="protein sequence ID" value="CAJ1935148.1"/>
    <property type="molecule type" value="Genomic_DNA"/>
</dbReference>
<feature type="compositionally biased region" description="Basic and acidic residues" evidence="1">
    <location>
        <begin position="37"/>
        <end position="49"/>
    </location>
</feature>
<keyword evidence="5" id="KW-1185">Reference proteome</keyword>
<evidence type="ECO:0000313" key="3">
    <source>
        <dbReference type="EMBL" id="CAJ1935149.1"/>
    </source>
</evidence>
<gene>
    <name evidence="4" type="ORF">CYCCA115_LOCUS16699</name>
    <name evidence="2" type="ORF">CYCCA115_LOCUS4485</name>
    <name evidence="3" type="ORF">CYCCA115_LOCUS4486</name>
</gene>
<feature type="region of interest" description="Disordered" evidence="1">
    <location>
        <begin position="1"/>
        <end position="93"/>
    </location>
</feature>
<dbReference type="EMBL" id="CAKOGP040001942">
    <property type="protein sequence ID" value="CAJ1957403.1"/>
    <property type="molecule type" value="Genomic_DNA"/>
</dbReference>
<feature type="compositionally biased region" description="Basic residues" evidence="1">
    <location>
        <begin position="1"/>
        <end position="23"/>
    </location>
</feature>
<evidence type="ECO:0000313" key="5">
    <source>
        <dbReference type="Proteomes" id="UP001295423"/>
    </source>
</evidence>
<dbReference type="Proteomes" id="UP001295423">
    <property type="component" value="Unassembled WGS sequence"/>
</dbReference>
<evidence type="ECO:0000313" key="2">
    <source>
        <dbReference type="EMBL" id="CAJ1935148.1"/>
    </source>
</evidence>
<feature type="compositionally biased region" description="Acidic residues" evidence="1">
    <location>
        <begin position="50"/>
        <end position="72"/>
    </location>
</feature>
<dbReference type="EMBL" id="CAKOGP040000446">
    <property type="protein sequence ID" value="CAJ1935149.1"/>
    <property type="molecule type" value="Genomic_DNA"/>
</dbReference>
<accession>A0AAD2FJ67</accession>
<feature type="compositionally biased region" description="Low complexity" evidence="1">
    <location>
        <begin position="80"/>
        <end position="93"/>
    </location>
</feature>
<protein>
    <submittedName>
        <fullName evidence="2">Uncharacterized protein</fullName>
    </submittedName>
</protein>
<sequence length="466" mass="52515">MGNKARSKKAPSKGKGNGSKKKIASTTETPAKPPPRQTRESRRKEKVYDDDSSVSSDEDLERNEDEDEDDESCLSPSPNARSGTTTSPRTATATTAMAVVASGRTTNETTTPTRGAAAANAFEARFQHMENLLERFFQAQGRQLPCQVVPRTVSAARSACSPGNTTITNSNRSMDKQEQILVMKLPQNQDAIKKGLYAFVKLHTFRRIKFPTTEEKGVRECTKAVQKSYVLLPEGVDTDVFASEWQSSLRERLRMLRNNCQNSAKKKFISDWKEGVVPQNLEASLVTNYRDYADDDGKVRDNRKDNYDSFLYFIDRILPSVNADVTKYYGDARCQFGLSNAFTVTDEAFGLLMVENYVERWKALAKEWPSSDTTEDQGLKRKRMRSLGGRYTGSEKGMVAGGWDNGGINRFNELAQMVSTARKKLVETRKLENIIMNHWRGLEGDSEQRRKKAKQHIVTAYEDEDE</sequence>